<dbReference type="GO" id="GO:0005524">
    <property type="term" value="F:ATP binding"/>
    <property type="evidence" value="ECO:0007669"/>
    <property type="project" value="UniProtKB-UniRule"/>
</dbReference>
<keyword evidence="6 15" id="KW-0418">Kinase</keyword>
<dbReference type="GO" id="GO:0004674">
    <property type="term" value="F:protein serine/threonine kinase activity"/>
    <property type="evidence" value="ECO:0007669"/>
    <property type="project" value="UniProtKB-KW"/>
</dbReference>
<evidence type="ECO:0000256" key="8">
    <source>
        <dbReference type="ARBA" id="ARBA00047899"/>
    </source>
</evidence>
<dbReference type="SMART" id="SM00133">
    <property type="entry name" value="S_TK_X"/>
    <property type="match status" value="1"/>
</dbReference>
<dbReference type="Pfam" id="PF00433">
    <property type="entry name" value="Pkinase_C"/>
    <property type="match status" value="1"/>
</dbReference>
<dbReference type="Proteomes" id="UP000054408">
    <property type="component" value="Unassembled WGS sequence"/>
</dbReference>
<dbReference type="InterPro" id="IPR011009">
    <property type="entry name" value="Kinase-like_dom_sf"/>
</dbReference>
<evidence type="ECO:0000256" key="7">
    <source>
        <dbReference type="ARBA" id="ARBA00022840"/>
    </source>
</evidence>
<feature type="binding site" evidence="10">
    <location>
        <position position="83"/>
    </location>
    <ligand>
        <name>ATP</name>
        <dbReference type="ChEBI" id="CHEBI:30616"/>
    </ligand>
</feature>
<feature type="domain" description="Protein kinase" evidence="13">
    <location>
        <begin position="54"/>
        <end position="311"/>
    </location>
</feature>
<dbReference type="GO" id="GO:0106310">
    <property type="term" value="F:protein serine kinase activity"/>
    <property type="evidence" value="ECO:0007669"/>
    <property type="project" value="RHEA"/>
</dbReference>
<dbReference type="AlphaFoldDB" id="A0A0L0DIF4"/>
<dbReference type="Gene3D" id="1.10.510.10">
    <property type="entry name" value="Transferase(Phosphotransferase) domain 1"/>
    <property type="match status" value="1"/>
</dbReference>
<evidence type="ECO:0000256" key="12">
    <source>
        <dbReference type="SAM" id="MobiDB-lite"/>
    </source>
</evidence>
<evidence type="ECO:0000313" key="16">
    <source>
        <dbReference type="Proteomes" id="UP000054408"/>
    </source>
</evidence>
<feature type="domain" description="AGC-kinase C-terminal" evidence="14">
    <location>
        <begin position="312"/>
        <end position="384"/>
    </location>
</feature>
<evidence type="ECO:0000259" key="14">
    <source>
        <dbReference type="PROSITE" id="PS51285"/>
    </source>
</evidence>
<dbReference type="Gene3D" id="3.30.200.20">
    <property type="entry name" value="Phosphorylase Kinase, domain 1"/>
    <property type="match status" value="1"/>
</dbReference>
<feature type="region of interest" description="Disordered" evidence="12">
    <location>
        <begin position="1"/>
        <end position="37"/>
    </location>
</feature>
<dbReference type="InterPro" id="IPR017441">
    <property type="entry name" value="Protein_kinase_ATP_BS"/>
</dbReference>
<evidence type="ECO:0000256" key="3">
    <source>
        <dbReference type="ARBA" id="ARBA00022553"/>
    </source>
</evidence>
<dbReference type="STRING" id="461836.A0A0L0DIF4"/>
<evidence type="ECO:0000256" key="10">
    <source>
        <dbReference type="PROSITE-ProRule" id="PRU10141"/>
    </source>
</evidence>
<reference evidence="15 16" key="1">
    <citation type="submission" date="2010-05" db="EMBL/GenBank/DDBJ databases">
        <title>The Genome Sequence of Thecamonas trahens ATCC 50062.</title>
        <authorList>
            <consortium name="The Broad Institute Genome Sequencing Platform"/>
            <person name="Russ C."/>
            <person name="Cuomo C."/>
            <person name="Shea T."/>
            <person name="Young S.K."/>
            <person name="Zeng Q."/>
            <person name="Koehrsen M."/>
            <person name="Haas B."/>
            <person name="Borodovsky M."/>
            <person name="Guigo R."/>
            <person name="Alvarado L."/>
            <person name="Berlin A."/>
            <person name="Bochicchio J."/>
            <person name="Borenstein D."/>
            <person name="Chapman S."/>
            <person name="Chen Z."/>
            <person name="Freedman E."/>
            <person name="Gellesch M."/>
            <person name="Goldberg J."/>
            <person name="Griggs A."/>
            <person name="Gujja S."/>
            <person name="Heilman E."/>
            <person name="Heiman D."/>
            <person name="Hepburn T."/>
            <person name="Howarth C."/>
            <person name="Jen D."/>
            <person name="Larson L."/>
            <person name="Mehta T."/>
            <person name="Park D."/>
            <person name="Pearson M."/>
            <person name="Roberts A."/>
            <person name="Saif S."/>
            <person name="Shenoy N."/>
            <person name="Sisk P."/>
            <person name="Stolte C."/>
            <person name="Sykes S."/>
            <person name="Thomson T."/>
            <person name="Walk T."/>
            <person name="White J."/>
            <person name="Yandava C."/>
            <person name="Burger G."/>
            <person name="Gray M.W."/>
            <person name="Holland P.W.H."/>
            <person name="King N."/>
            <person name="Lang F.B.F."/>
            <person name="Roger A.J."/>
            <person name="Ruiz-Trillo I."/>
            <person name="Lander E."/>
            <person name="Nusbaum C."/>
        </authorList>
    </citation>
    <scope>NUCLEOTIDE SEQUENCE [LARGE SCALE GENOMIC DNA]</scope>
    <source>
        <strain evidence="15 16">ATCC 50062</strain>
    </source>
</reference>
<evidence type="ECO:0000256" key="1">
    <source>
        <dbReference type="ARBA" id="ARBA00012513"/>
    </source>
</evidence>
<comment type="catalytic activity">
    <reaction evidence="9">
        <text>L-seryl-[protein] + ATP = O-phospho-L-seryl-[protein] + ADP + H(+)</text>
        <dbReference type="Rhea" id="RHEA:17989"/>
        <dbReference type="Rhea" id="RHEA-COMP:9863"/>
        <dbReference type="Rhea" id="RHEA-COMP:11604"/>
        <dbReference type="ChEBI" id="CHEBI:15378"/>
        <dbReference type="ChEBI" id="CHEBI:29999"/>
        <dbReference type="ChEBI" id="CHEBI:30616"/>
        <dbReference type="ChEBI" id="CHEBI:83421"/>
        <dbReference type="ChEBI" id="CHEBI:456216"/>
        <dbReference type="EC" id="2.7.11.1"/>
    </reaction>
</comment>
<dbReference type="InterPro" id="IPR017892">
    <property type="entry name" value="Pkinase_C"/>
</dbReference>
<dbReference type="RefSeq" id="XP_013762147.1">
    <property type="nucleotide sequence ID" value="XM_013906693.1"/>
</dbReference>
<evidence type="ECO:0000256" key="11">
    <source>
        <dbReference type="RuleBase" id="RU000304"/>
    </source>
</evidence>
<dbReference type="FunFam" id="3.30.200.20:FF:000048">
    <property type="entry name" value="Non-specific serine/threonine protein kinase"/>
    <property type="match status" value="1"/>
</dbReference>
<name>A0A0L0DIF4_THETB</name>
<dbReference type="PANTHER" id="PTHR24351">
    <property type="entry name" value="RIBOSOMAL PROTEIN S6 KINASE"/>
    <property type="match status" value="1"/>
</dbReference>
<keyword evidence="7 10" id="KW-0067">ATP-binding</keyword>
<sequence length="384" mass="42599">MGGKNSKGKKNKKNKGKQKADAPNTSGPAEDLSDSSDDDVIYTKTGGKVCAQDFDMLKVIGKGSFGKVMQVRKKDTGQVMALKILKKSMLIERNQVEHTMSERQIMHKISHPFIVNLLYAFQTPEKLYLVMEYVNGGELFFHLKNEGRFSEERVKLYVAELSCALGHLHSFDIVYRDLKPENILLDHEGHIKITDFGLSKQFESPNETTETFCGTPEYLAPEILQGKGHGKGVDWWSLGTLMYEMLTGLPPFYSQNVNVMYQKILGGTLTFPDIISADAREVLEGMLNRDPDARLGSGPSGFEDVKKQVFFADLDWDRVLTRAYEPEFVPKVVGDDDTSQVDPVFTAEPVVDTPVQSSDIAAASDANAFGGFTFVGGDDSVLKS</sequence>
<accession>A0A0L0DIF4</accession>
<gene>
    <name evidence="15" type="ORF">AMSG_00970</name>
</gene>
<dbReference type="InterPro" id="IPR000719">
    <property type="entry name" value="Prot_kinase_dom"/>
</dbReference>
<dbReference type="OMA" id="CVIYDMM"/>
<keyword evidence="5 10" id="KW-0547">Nucleotide-binding</keyword>
<protein>
    <recommendedName>
        <fullName evidence="1">non-specific serine/threonine protein kinase</fullName>
        <ecNumber evidence="1">2.7.11.1</ecNumber>
    </recommendedName>
</protein>
<keyword evidence="2 11" id="KW-0723">Serine/threonine-protein kinase</keyword>
<proteinExistence type="inferred from homology"/>
<keyword evidence="3" id="KW-0597">Phosphoprotein</keyword>
<feature type="compositionally biased region" description="Basic residues" evidence="12">
    <location>
        <begin position="1"/>
        <end position="17"/>
    </location>
</feature>
<dbReference type="PROSITE" id="PS00108">
    <property type="entry name" value="PROTEIN_KINASE_ST"/>
    <property type="match status" value="1"/>
</dbReference>
<evidence type="ECO:0000256" key="6">
    <source>
        <dbReference type="ARBA" id="ARBA00022777"/>
    </source>
</evidence>
<dbReference type="eggNOG" id="KOG0598">
    <property type="taxonomic scope" value="Eukaryota"/>
</dbReference>
<evidence type="ECO:0000256" key="4">
    <source>
        <dbReference type="ARBA" id="ARBA00022679"/>
    </source>
</evidence>
<dbReference type="EMBL" id="GL349436">
    <property type="protein sequence ID" value="KNC52144.1"/>
    <property type="molecule type" value="Genomic_DNA"/>
</dbReference>
<keyword evidence="4" id="KW-0808">Transferase</keyword>
<comment type="similarity">
    <text evidence="11">Belongs to the protein kinase superfamily.</text>
</comment>
<dbReference type="PROSITE" id="PS51285">
    <property type="entry name" value="AGC_KINASE_CTER"/>
    <property type="match status" value="1"/>
</dbReference>
<dbReference type="Pfam" id="PF00069">
    <property type="entry name" value="Pkinase"/>
    <property type="match status" value="1"/>
</dbReference>
<evidence type="ECO:0000313" key="15">
    <source>
        <dbReference type="EMBL" id="KNC52144.1"/>
    </source>
</evidence>
<dbReference type="SUPFAM" id="SSF56112">
    <property type="entry name" value="Protein kinase-like (PK-like)"/>
    <property type="match status" value="1"/>
</dbReference>
<dbReference type="InterPro" id="IPR045270">
    <property type="entry name" value="STKc_AGC"/>
</dbReference>
<dbReference type="OrthoDB" id="63267at2759"/>
<dbReference type="InterPro" id="IPR008271">
    <property type="entry name" value="Ser/Thr_kinase_AS"/>
</dbReference>
<dbReference type="CDD" id="cd05123">
    <property type="entry name" value="STKc_AGC"/>
    <property type="match status" value="1"/>
</dbReference>
<evidence type="ECO:0000256" key="5">
    <source>
        <dbReference type="ARBA" id="ARBA00022741"/>
    </source>
</evidence>
<organism evidence="15 16">
    <name type="scientific">Thecamonas trahens ATCC 50062</name>
    <dbReference type="NCBI Taxonomy" id="461836"/>
    <lineage>
        <taxon>Eukaryota</taxon>
        <taxon>Apusozoa</taxon>
        <taxon>Apusomonadida</taxon>
        <taxon>Apusomonadidae</taxon>
        <taxon>Thecamonas</taxon>
    </lineage>
</organism>
<evidence type="ECO:0000256" key="9">
    <source>
        <dbReference type="ARBA" id="ARBA00048679"/>
    </source>
</evidence>
<dbReference type="PROSITE" id="PS00107">
    <property type="entry name" value="PROTEIN_KINASE_ATP"/>
    <property type="match status" value="1"/>
</dbReference>
<dbReference type="FunFam" id="1.10.510.10:FF:000008">
    <property type="entry name" value="Non-specific serine/threonine protein kinase"/>
    <property type="match status" value="1"/>
</dbReference>
<dbReference type="PROSITE" id="PS50011">
    <property type="entry name" value="PROTEIN_KINASE_DOM"/>
    <property type="match status" value="1"/>
</dbReference>
<evidence type="ECO:0000259" key="13">
    <source>
        <dbReference type="PROSITE" id="PS50011"/>
    </source>
</evidence>
<evidence type="ECO:0000256" key="2">
    <source>
        <dbReference type="ARBA" id="ARBA00022527"/>
    </source>
</evidence>
<dbReference type="EC" id="2.7.11.1" evidence="1"/>
<dbReference type="InterPro" id="IPR000961">
    <property type="entry name" value="AGC-kinase_C"/>
</dbReference>
<keyword evidence="16" id="KW-1185">Reference proteome</keyword>
<dbReference type="SMART" id="SM00220">
    <property type="entry name" value="S_TKc"/>
    <property type="match status" value="1"/>
</dbReference>
<dbReference type="GeneID" id="25560744"/>
<comment type="catalytic activity">
    <reaction evidence="8">
        <text>L-threonyl-[protein] + ATP = O-phospho-L-threonyl-[protein] + ADP + H(+)</text>
        <dbReference type="Rhea" id="RHEA:46608"/>
        <dbReference type="Rhea" id="RHEA-COMP:11060"/>
        <dbReference type="Rhea" id="RHEA-COMP:11605"/>
        <dbReference type="ChEBI" id="CHEBI:15378"/>
        <dbReference type="ChEBI" id="CHEBI:30013"/>
        <dbReference type="ChEBI" id="CHEBI:30616"/>
        <dbReference type="ChEBI" id="CHEBI:61977"/>
        <dbReference type="ChEBI" id="CHEBI:456216"/>
        <dbReference type="EC" id="2.7.11.1"/>
    </reaction>
</comment>